<reference evidence="1 2" key="1">
    <citation type="submission" date="2018-06" db="EMBL/GenBank/DDBJ databases">
        <title>Freshwater and sediment microbial communities from various areas in North America, analyzing microbe dynamics in response to fracking.</title>
        <authorList>
            <person name="Lamendella R."/>
        </authorList>
    </citation>
    <scope>NUCLEOTIDE SEQUENCE [LARGE SCALE GENOMIC DNA]</scope>
    <source>
        <strain evidence="1 2">114J</strain>
    </source>
</reference>
<evidence type="ECO:0000313" key="1">
    <source>
        <dbReference type="EMBL" id="RBP28580.1"/>
    </source>
</evidence>
<name>A0A366GMG6_9GAMM</name>
<sequence>MGVRPPLRLIYTPLQNNAMVANLSKTGSARVLRFAARKPSWSAASRTFVMQGSASEAVLFQQFQQSFLVKNRNTQLLGLGQL</sequence>
<dbReference type="AlphaFoldDB" id="A0A366GMG6"/>
<evidence type="ECO:0000313" key="2">
    <source>
        <dbReference type="Proteomes" id="UP000252995"/>
    </source>
</evidence>
<protein>
    <submittedName>
        <fullName evidence="1">Uncharacterized protein</fullName>
    </submittedName>
</protein>
<comment type="caution">
    <text evidence="1">The sequence shown here is derived from an EMBL/GenBank/DDBJ whole genome shotgun (WGS) entry which is preliminary data.</text>
</comment>
<accession>A0A366GMG6</accession>
<dbReference type="Proteomes" id="UP000252995">
    <property type="component" value="Unassembled WGS sequence"/>
</dbReference>
<proteinExistence type="predicted"/>
<gene>
    <name evidence="1" type="ORF">DET50_11184</name>
</gene>
<dbReference type="EMBL" id="QNRO01000011">
    <property type="protein sequence ID" value="RBP28580.1"/>
    <property type="molecule type" value="Genomic_DNA"/>
</dbReference>
<organism evidence="1 2">
    <name type="scientific">Marinobacter pelagius</name>
    <dbReference type="NCBI Taxonomy" id="379482"/>
    <lineage>
        <taxon>Bacteria</taxon>
        <taxon>Pseudomonadati</taxon>
        <taxon>Pseudomonadota</taxon>
        <taxon>Gammaproteobacteria</taxon>
        <taxon>Pseudomonadales</taxon>
        <taxon>Marinobacteraceae</taxon>
        <taxon>Marinobacter</taxon>
    </lineage>
</organism>